<dbReference type="Gene3D" id="3.40.630.30">
    <property type="match status" value="1"/>
</dbReference>
<dbReference type="EMBL" id="JACHNH010000001">
    <property type="protein sequence ID" value="MBB4763640.1"/>
    <property type="molecule type" value="Genomic_DNA"/>
</dbReference>
<evidence type="ECO:0000259" key="3">
    <source>
        <dbReference type="PROSITE" id="PS51186"/>
    </source>
</evidence>
<dbReference type="Pfam" id="PF00583">
    <property type="entry name" value="Acetyltransf_1"/>
    <property type="match status" value="1"/>
</dbReference>
<protein>
    <submittedName>
        <fullName evidence="4">GNAT superfamily N-acetyltransferase</fullName>
    </submittedName>
</protein>
<keyword evidence="2" id="KW-0012">Acyltransferase</keyword>
<keyword evidence="1 4" id="KW-0808">Transferase</keyword>
<dbReference type="SUPFAM" id="SSF55729">
    <property type="entry name" value="Acyl-CoA N-acyltransferases (Nat)"/>
    <property type="match status" value="1"/>
</dbReference>
<organism evidence="4 5">
    <name type="scientific">Actinoplanes digitatis</name>
    <dbReference type="NCBI Taxonomy" id="1868"/>
    <lineage>
        <taxon>Bacteria</taxon>
        <taxon>Bacillati</taxon>
        <taxon>Actinomycetota</taxon>
        <taxon>Actinomycetes</taxon>
        <taxon>Micromonosporales</taxon>
        <taxon>Micromonosporaceae</taxon>
        <taxon>Actinoplanes</taxon>
    </lineage>
</organism>
<evidence type="ECO:0000313" key="5">
    <source>
        <dbReference type="Proteomes" id="UP000578112"/>
    </source>
</evidence>
<comment type="caution">
    <text evidence="4">The sequence shown here is derived from an EMBL/GenBank/DDBJ whole genome shotgun (WGS) entry which is preliminary data.</text>
</comment>
<feature type="domain" description="N-acetyltransferase" evidence="3">
    <location>
        <begin position="5"/>
        <end position="159"/>
    </location>
</feature>
<sequence length="159" mass="17201">MADVESLVRLRVTNAEAHLALDPETYRVPARDAVLRHFTAMLADGSQRNAVLVAELAGHVVGMVEVLRNPDPPDHQILRPELSAAQIHTVVAEDARDRGAGAALIDAAVTWAADHGITYLSAGIHHRNAGAVRFYGRHGFADYGRLMGRQVTGRVQRAS</sequence>
<gene>
    <name evidence="4" type="ORF">BJ971_004196</name>
</gene>
<dbReference type="AlphaFoldDB" id="A0A7W7MRH9"/>
<dbReference type="PROSITE" id="PS51186">
    <property type="entry name" value="GNAT"/>
    <property type="match status" value="1"/>
</dbReference>
<proteinExistence type="predicted"/>
<accession>A0A7W7MRH9</accession>
<evidence type="ECO:0000256" key="1">
    <source>
        <dbReference type="ARBA" id="ARBA00022679"/>
    </source>
</evidence>
<dbReference type="Proteomes" id="UP000578112">
    <property type="component" value="Unassembled WGS sequence"/>
</dbReference>
<dbReference type="CDD" id="cd04301">
    <property type="entry name" value="NAT_SF"/>
    <property type="match status" value="1"/>
</dbReference>
<name>A0A7W7MRH9_9ACTN</name>
<dbReference type="InterPro" id="IPR016181">
    <property type="entry name" value="Acyl_CoA_acyltransferase"/>
</dbReference>
<dbReference type="PANTHER" id="PTHR43877:SF2">
    <property type="entry name" value="AMINOALKYLPHOSPHONATE N-ACETYLTRANSFERASE-RELATED"/>
    <property type="match status" value="1"/>
</dbReference>
<dbReference type="InterPro" id="IPR050832">
    <property type="entry name" value="Bact_Acetyltransf"/>
</dbReference>
<dbReference type="InterPro" id="IPR000182">
    <property type="entry name" value="GNAT_dom"/>
</dbReference>
<keyword evidence="5" id="KW-1185">Reference proteome</keyword>
<evidence type="ECO:0000313" key="4">
    <source>
        <dbReference type="EMBL" id="MBB4763640.1"/>
    </source>
</evidence>
<dbReference type="PANTHER" id="PTHR43877">
    <property type="entry name" value="AMINOALKYLPHOSPHONATE N-ACETYLTRANSFERASE-RELATED-RELATED"/>
    <property type="match status" value="1"/>
</dbReference>
<reference evidence="4 5" key="1">
    <citation type="submission" date="2020-08" db="EMBL/GenBank/DDBJ databases">
        <title>Sequencing the genomes of 1000 actinobacteria strains.</title>
        <authorList>
            <person name="Klenk H.-P."/>
        </authorList>
    </citation>
    <scope>NUCLEOTIDE SEQUENCE [LARGE SCALE GENOMIC DNA]</scope>
    <source>
        <strain evidence="4 5">DSM 43149</strain>
    </source>
</reference>
<evidence type="ECO:0000256" key="2">
    <source>
        <dbReference type="ARBA" id="ARBA00023315"/>
    </source>
</evidence>
<dbReference type="GO" id="GO:0016747">
    <property type="term" value="F:acyltransferase activity, transferring groups other than amino-acyl groups"/>
    <property type="evidence" value="ECO:0007669"/>
    <property type="project" value="InterPro"/>
</dbReference>